<dbReference type="SUPFAM" id="SSF53474">
    <property type="entry name" value="alpha/beta-Hydrolases"/>
    <property type="match status" value="1"/>
</dbReference>
<dbReference type="AlphaFoldDB" id="A0A0C4YWR4"/>
<keyword evidence="1" id="KW-0732">Signal</keyword>
<dbReference type="KEGG" id="cbw:RR42_s3360"/>
<accession>A0A0C4YWR4</accession>
<dbReference type="PANTHER" id="PTHR43037:SF1">
    <property type="entry name" value="BLL1128 PROTEIN"/>
    <property type="match status" value="1"/>
</dbReference>
<gene>
    <name evidence="4" type="ORF">RR42_s3360</name>
</gene>
<dbReference type="EMBL" id="CP010537">
    <property type="protein sequence ID" value="AJG24936.1"/>
    <property type="molecule type" value="Genomic_DNA"/>
</dbReference>
<dbReference type="InterPro" id="IPR050955">
    <property type="entry name" value="Plant_Biomass_Hydrol_Est"/>
</dbReference>
<organism evidence="4 5">
    <name type="scientific">Cupriavidus basilensis</name>
    <dbReference type="NCBI Taxonomy" id="68895"/>
    <lineage>
        <taxon>Bacteria</taxon>
        <taxon>Pseudomonadati</taxon>
        <taxon>Pseudomonadota</taxon>
        <taxon>Betaproteobacteria</taxon>
        <taxon>Burkholderiales</taxon>
        <taxon>Burkholderiaceae</taxon>
        <taxon>Cupriavidus</taxon>
    </lineage>
</organism>
<feature type="region of interest" description="Disordered" evidence="3">
    <location>
        <begin position="24"/>
        <end position="47"/>
    </location>
</feature>
<evidence type="ECO:0000313" key="5">
    <source>
        <dbReference type="Proteomes" id="UP000031843"/>
    </source>
</evidence>
<dbReference type="GO" id="GO:0016787">
    <property type="term" value="F:hydrolase activity"/>
    <property type="evidence" value="ECO:0007669"/>
    <property type="project" value="UniProtKB-KW"/>
</dbReference>
<dbReference type="InterPro" id="IPR029058">
    <property type="entry name" value="AB_hydrolase_fold"/>
</dbReference>
<dbReference type="Pfam" id="PF10503">
    <property type="entry name" value="Esterase_PHB"/>
    <property type="match status" value="1"/>
</dbReference>
<dbReference type="PANTHER" id="PTHR43037">
    <property type="entry name" value="UNNAMED PRODUCT-RELATED"/>
    <property type="match status" value="1"/>
</dbReference>
<dbReference type="InterPro" id="IPR010126">
    <property type="entry name" value="Esterase_phb"/>
</dbReference>
<dbReference type="GO" id="GO:0005576">
    <property type="term" value="C:extracellular region"/>
    <property type="evidence" value="ECO:0007669"/>
    <property type="project" value="InterPro"/>
</dbReference>
<dbReference type="Gene3D" id="3.40.50.1820">
    <property type="entry name" value="alpha/beta hydrolase"/>
    <property type="match status" value="1"/>
</dbReference>
<evidence type="ECO:0000256" key="3">
    <source>
        <dbReference type="SAM" id="MobiDB-lite"/>
    </source>
</evidence>
<proteinExistence type="predicted"/>
<keyword evidence="2 4" id="KW-0378">Hydrolase</keyword>
<evidence type="ECO:0000313" key="4">
    <source>
        <dbReference type="EMBL" id="AJG24936.1"/>
    </source>
</evidence>
<dbReference type="EC" id="3.1.1.-" evidence="4"/>
<dbReference type="Proteomes" id="UP000031843">
    <property type="component" value="Chromosome secondary"/>
</dbReference>
<evidence type="ECO:0000256" key="2">
    <source>
        <dbReference type="ARBA" id="ARBA00022801"/>
    </source>
</evidence>
<evidence type="ECO:0000256" key="1">
    <source>
        <dbReference type="ARBA" id="ARBA00022729"/>
    </source>
</evidence>
<sequence length="410" mass="44150">MRGAYWLLRCGETLRIQAGCAPQAAHSRNPRAGDAANGISPMTRRNRSGTKLWNTLSKIATRNVQRAQRTVTKSAIRSALKQGEAMSKAAQRVLTGVASPVPTPVSRGGGRWEEGSWGLGPLVQRRYRLFIPPGVSASRPAPLLVLLHGCGQDAASFAACTRAATLARSAGCVVLMPEQSSQANAQRCWNWFRAAPRVVAEASLLMSIVEHVCQHQPVRRERVFALGLSAGGAMAVILGLRYPDRFVAVGSHSGAVPLSASNAAQAARVMHGKGQPDLDAARFQLAGRRPPPLLLLHGDADHVVHFDNALASAALWQQLLPQPPMLAKPRRVQRGQRRAYSIFAWSSEGEPCIRLVRIEGLGHAWSGGPSSQAFADPSGPDALRIAWQFFMQCLAARQRAAPRRVPKVAA</sequence>
<keyword evidence="5" id="KW-1185">Reference proteome</keyword>
<protein>
    <submittedName>
        <fullName evidence="4">Poly(3-hydroxyalkanoate) depolymerase</fullName>
        <ecNumber evidence="4">3.1.1.-</ecNumber>
    </submittedName>
</protein>
<name>A0A0C4YWR4_9BURK</name>
<reference evidence="4 5" key="1">
    <citation type="journal article" date="2015" name="Genome Announc.">
        <title>Complete Genome Sequence of Cupriavidus basilensis 4G11, Isolated from the Oak Ridge Field Research Center Site.</title>
        <authorList>
            <person name="Ray J."/>
            <person name="Waters R.J."/>
            <person name="Skerker J.M."/>
            <person name="Kuehl J.V."/>
            <person name="Price M.N."/>
            <person name="Huang J."/>
            <person name="Chakraborty R."/>
            <person name="Arkin A.P."/>
            <person name="Deutschbauer A."/>
        </authorList>
    </citation>
    <scope>NUCLEOTIDE SEQUENCE [LARGE SCALE GENOMIC DNA]</scope>
    <source>
        <strain evidence="4">4G11</strain>
    </source>
</reference>
<dbReference type="STRING" id="68895.RR42_s3360"/>